<evidence type="ECO:0000313" key="1">
    <source>
        <dbReference type="EMBL" id="GAA1236353.1"/>
    </source>
</evidence>
<dbReference type="Proteomes" id="UP001500037">
    <property type="component" value="Unassembled WGS sequence"/>
</dbReference>
<accession>A0ABN1W7R9</accession>
<protein>
    <recommendedName>
        <fullName evidence="3">Nucleotidyltransferase-like protein</fullName>
    </recommendedName>
</protein>
<sequence length="204" mass="21424">MTDPGSDPVSRLRHAVRRTAELVRDRPATGLGHDDADDRQGTIATDGAIGFDPLRLLAELDRQGARVVVIGQVAGILHGSTELTGDLDLLWDGAPEGAARMAAAFAAVGARLTDDDGAEVRCEASAFLLPKLDFSSPAASGDCCTPALPWGELDVAGFAARALSTAGEDGTVIHYLTRADLTAMRRAVGRPKDLRRAAELERLA</sequence>
<proteinExistence type="predicted"/>
<reference evidence="1 2" key="1">
    <citation type="journal article" date="2019" name="Int. J. Syst. Evol. Microbiol.">
        <title>The Global Catalogue of Microorganisms (GCM) 10K type strain sequencing project: providing services to taxonomists for standard genome sequencing and annotation.</title>
        <authorList>
            <consortium name="The Broad Institute Genomics Platform"/>
            <consortium name="The Broad Institute Genome Sequencing Center for Infectious Disease"/>
            <person name="Wu L."/>
            <person name="Ma J."/>
        </authorList>
    </citation>
    <scope>NUCLEOTIDE SEQUENCE [LARGE SCALE GENOMIC DNA]</scope>
    <source>
        <strain evidence="1 2">JCM 13004</strain>
    </source>
</reference>
<evidence type="ECO:0000313" key="2">
    <source>
        <dbReference type="Proteomes" id="UP001500037"/>
    </source>
</evidence>
<name>A0ABN1W7R9_9ACTN</name>
<dbReference type="EMBL" id="BAAALF010000039">
    <property type="protein sequence ID" value="GAA1236353.1"/>
    <property type="molecule type" value="Genomic_DNA"/>
</dbReference>
<organism evidence="1 2">
    <name type="scientific">Kitasatospora nipponensis</name>
    <dbReference type="NCBI Taxonomy" id="258049"/>
    <lineage>
        <taxon>Bacteria</taxon>
        <taxon>Bacillati</taxon>
        <taxon>Actinomycetota</taxon>
        <taxon>Actinomycetes</taxon>
        <taxon>Kitasatosporales</taxon>
        <taxon>Streptomycetaceae</taxon>
        <taxon>Kitasatospora</taxon>
    </lineage>
</organism>
<dbReference type="RefSeq" id="WP_344441833.1">
    <property type="nucleotide sequence ID" value="NZ_BAAALF010000039.1"/>
</dbReference>
<evidence type="ECO:0008006" key="3">
    <source>
        <dbReference type="Google" id="ProtNLM"/>
    </source>
</evidence>
<comment type="caution">
    <text evidence="1">The sequence shown here is derived from an EMBL/GenBank/DDBJ whole genome shotgun (WGS) entry which is preliminary data.</text>
</comment>
<keyword evidence="2" id="KW-1185">Reference proteome</keyword>
<gene>
    <name evidence="1" type="ORF">GCM10009665_28130</name>
</gene>